<comment type="similarity">
    <text evidence="1">Belongs to the glycosyltransferase 2 family.</text>
</comment>
<name>A0ABW6A410_9BACT</name>
<accession>A0ABW6A410</accession>
<proteinExistence type="inferred from homology"/>
<dbReference type="PANTHER" id="PTHR43685">
    <property type="entry name" value="GLYCOSYLTRANSFERASE"/>
    <property type="match status" value="1"/>
</dbReference>
<protein>
    <submittedName>
        <fullName evidence="5">Glycosyltransferase family 2 protein</fullName>
    </submittedName>
</protein>
<reference evidence="6" key="1">
    <citation type="journal article" date="2019" name="Int. J. Syst. Evol. Microbiol.">
        <title>The Global Catalogue of Microorganisms (GCM) 10K type strain sequencing project: providing services to taxonomists for standard genome sequencing and annotation.</title>
        <authorList>
            <consortium name="The Broad Institute Genomics Platform"/>
            <consortium name="The Broad Institute Genome Sequencing Center for Infectious Disease"/>
            <person name="Wu L."/>
            <person name="Ma J."/>
        </authorList>
    </citation>
    <scope>NUCLEOTIDE SEQUENCE [LARGE SCALE GENOMIC DNA]</scope>
    <source>
        <strain evidence="6">KCTC 23299</strain>
    </source>
</reference>
<dbReference type="InterPro" id="IPR050834">
    <property type="entry name" value="Glycosyltransf_2"/>
</dbReference>
<dbReference type="RefSeq" id="WP_386097902.1">
    <property type="nucleotide sequence ID" value="NZ_JBHUOZ010000003.1"/>
</dbReference>
<dbReference type="Proteomes" id="UP001597511">
    <property type="component" value="Unassembled WGS sequence"/>
</dbReference>
<dbReference type="SUPFAM" id="SSF53448">
    <property type="entry name" value="Nucleotide-diphospho-sugar transferases"/>
    <property type="match status" value="1"/>
</dbReference>
<dbReference type="Gene3D" id="3.90.550.10">
    <property type="entry name" value="Spore Coat Polysaccharide Biosynthesis Protein SpsA, Chain A"/>
    <property type="match status" value="1"/>
</dbReference>
<evidence type="ECO:0000259" key="4">
    <source>
        <dbReference type="Pfam" id="PF00535"/>
    </source>
</evidence>
<dbReference type="Pfam" id="PF00535">
    <property type="entry name" value="Glycos_transf_2"/>
    <property type="match status" value="1"/>
</dbReference>
<evidence type="ECO:0000313" key="5">
    <source>
        <dbReference type="EMBL" id="MFD2920054.1"/>
    </source>
</evidence>
<dbReference type="EMBL" id="JBHUOZ010000003">
    <property type="protein sequence ID" value="MFD2920054.1"/>
    <property type="molecule type" value="Genomic_DNA"/>
</dbReference>
<evidence type="ECO:0000313" key="6">
    <source>
        <dbReference type="Proteomes" id="UP001597511"/>
    </source>
</evidence>
<comment type="caution">
    <text evidence="5">The sequence shown here is derived from an EMBL/GenBank/DDBJ whole genome shotgun (WGS) entry which is preliminary data.</text>
</comment>
<keyword evidence="6" id="KW-1185">Reference proteome</keyword>
<feature type="domain" description="Glycosyltransferase 2-like" evidence="4">
    <location>
        <begin position="5"/>
        <end position="149"/>
    </location>
</feature>
<organism evidence="5 6">
    <name type="scientific">Terrimonas rubra</name>
    <dbReference type="NCBI Taxonomy" id="1035890"/>
    <lineage>
        <taxon>Bacteria</taxon>
        <taxon>Pseudomonadati</taxon>
        <taxon>Bacteroidota</taxon>
        <taxon>Chitinophagia</taxon>
        <taxon>Chitinophagales</taxon>
        <taxon>Chitinophagaceae</taxon>
        <taxon>Terrimonas</taxon>
    </lineage>
</organism>
<keyword evidence="2" id="KW-0328">Glycosyltransferase</keyword>
<dbReference type="InterPro" id="IPR001173">
    <property type="entry name" value="Glyco_trans_2-like"/>
</dbReference>
<evidence type="ECO:0000256" key="3">
    <source>
        <dbReference type="ARBA" id="ARBA00022679"/>
    </source>
</evidence>
<sequence length="265" mass="30418">MPRISVILPVYNGEAYLALAIESILAQTFTDFELIIINDASTDSTESIIQKYQATDPRIVYHKNETNLRVVGSLNKGISLTKGEYIARMDADDFSQPTRFERQVDYLDAHPEISMADVLMAYFDENGDMLDQTNARVFSPSDIKKALPKNNPLGHSSIMIRGGILRAYAYRNTNFEDYELWLRLVAGGHAIAKIDAPLLLYRIHKQSITSKAVSDKSHFLKQAKAKFKFLSYELGQKGRWSWFNTRVCFYMSRDYLLYIYKIIKN</sequence>
<dbReference type="InterPro" id="IPR029044">
    <property type="entry name" value="Nucleotide-diphossugar_trans"/>
</dbReference>
<evidence type="ECO:0000256" key="1">
    <source>
        <dbReference type="ARBA" id="ARBA00006739"/>
    </source>
</evidence>
<dbReference type="PANTHER" id="PTHR43685:SF5">
    <property type="entry name" value="GLYCOSYLTRANSFERASE EPSE-RELATED"/>
    <property type="match status" value="1"/>
</dbReference>
<gene>
    <name evidence="5" type="ORF">ACFS6H_10065</name>
</gene>
<keyword evidence="3" id="KW-0808">Transferase</keyword>
<evidence type="ECO:0000256" key="2">
    <source>
        <dbReference type="ARBA" id="ARBA00022676"/>
    </source>
</evidence>